<dbReference type="InterPro" id="IPR008984">
    <property type="entry name" value="SMAD_FHA_dom_sf"/>
</dbReference>
<evidence type="ECO:0000256" key="1">
    <source>
        <dbReference type="SAM" id="MobiDB-lite"/>
    </source>
</evidence>
<protein>
    <submittedName>
        <fullName evidence="3">Nuclear inhibitor of protein phosphatase 1</fullName>
    </submittedName>
</protein>
<feature type="region of interest" description="Disordered" evidence="1">
    <location>
        <begin position="320"/>
        <end position="340"/>
    </location>
</feature>
<dbReference type="EMBL" id="JAKROA010000004">
    <property type="protein sequence ID" value="KAL5107738.1"/>
    <property type="molecule type" value="Genomic_DNA"/>
</dbReference>
<dbReference type="Gene3D" id="6.10.250.1290">
    <property type="match status" value="1"/>
</dbReference>
<dbReference type="SMART" id="SM00240">
    <property type="entry name" value="FHA"/>
    <property type="match status" value="1"/>
</dbReference>
<name>A0ABR4QEI9_9CEST</name>
<organism evidence="3 4">
    <name type="scientific">Taenia crassiceps</name>
    <dbReference type="NCBI Taxonomy" id="6207"/>
    <lineage>
        <taxon>Eukaryota</taxon>
        <taxon>Metazoa</taxon>
        <taxon>Spiralia</taxon>
        <taxon>Lophotrochozoa</taxon>
        <taxon>Platyhelminthes</taxon>
        <taxon>Cestoda</taxon>
        <taxon>Eucestoda</taxon>
        <taxon>Cyclophyllidea</taxon>
        <taxon>Taeniidae</taxon>
        <taxon>Taenia</taxon>
    </lineage>
</organism>
<dbReference type="InterPro" id="IPR050923">
    <property type="entry name" value="Cell_Proc_Reg/RNA_Proc"/>
</dbReference>
<dbReference type="Pfam" id="PF00498">
    <property type="entry name" value="FHA"/>
    <property type="match status" value="1"/>
</dbReference>
<dbReference type="Gene3D" id="2.60.200.20">
    <property type="match status" value="1"/>
</dbReference>
<dbReference type="PROSITE" id="PS50006">
    <property type="entry name" value="FHA_DOMAIN"/>
    <property type="match status" value="1"/>
</dbReference>
<evidence type="ECO:0000313" key="4">
    <source>
        <dbReference type="Proteomes" id="UP001651158"/>
    </source>
</evidence>
<evidence type="ECO:0000259" key="2">
    <source>
        <dbReference type="PROSITE" id="PS50006"/>
    </source>
</evidence>
<evidence type="ECO:0000313" key="3">
    <source>
        <dbReference type="EMBL" id="KAL5107738.1"/>
    </source>
</evidence>
<feature type="domain" description="FHA" evidence="2">
    <location>
        <begin position="42"/>
        <end position="94"/>
    </location>
</feature>
<dbReference type="Proteomes" id="UP001651158">
    <property type="component" value="Unassembled WGS sequence"/>
</dbReference>
<dbReference type="SUPFAM" id="SSF49879">
    <property type="entry name" value="SMAD/FHA domain"/>
    <property type="match status" value="1"/>
</dbReference>
<sequence>MGGVSEFRSIYRAAKPPPGVHLDVMKDGKLIQKLMMDDKSCYFFGRNRQLCDFAIDHQSCSRIHAALVWHKNLNRAFLIDLGSVHGTFIGRIKLEPERPQQVPIDSEIHFGASTRVYIIRERPNPIINSSTAEADRLIKEAADATGNANKLPQSEVELDNLTQFNTAHNRRIAVSDMQPPTVSAVQRGRRNSLNQRLSVHFSDIEEVINPEDVDPSIGRFRNLVQETFIPNKGVDKHEGADIGIAAPRPNPTPSTSSNSGTVANQSTRLAATASNPSFTLAAKLGLPMPNLAPEIDSVEPQTTSLFHRLPTSATTRLSAEDIFGGPLPGPKEEGVTGGKRSAVISSVGEDTENAAPKKKKYAKEAWPGKRPGFLVGPSVA</sequence>
<reference evidence="3 4" key="1">
    <citation type="journal article" date="2022" name="Front. Cell. Infect. Microbiol.">
        <title>The Genomes of Two Strains of Taenia crassiceps the Animal Model for the Study of Human Cysticercosis.</title>
        <authorList>
            <person name="Bobes R.J."/>
            <person name="Estrada K."/>
            <person name="Rios-Valencia D.G."/>
            <person name="Calderon-Gallegos A."/>
            <person name="de la Torre P."/>
            <person name="Carrero J.C."/>
            <person name="Sanchez-Flores A."/>
            <person name="Laclette J.P."/>
        </authorList>
    </citation>
    <scope>NUCLEOTIDE SEQUENCE [LARGE SCALE GENOMIC DNA]</scope>
    <source>
        <strain evidence="3">WFUcys</strain>
    </source>
</reference>
<proteinExistence type="predicted"/>
<gene>
    <name evidence="3" type="ORF">TcWFU_005168</name>
</gene>
<keyword evidence="4" id="KW-1185">Reference proteome</keyword>
<comment type="caution">
    <text evidence="3">The sequence shown here is derived from an EMBL/GenBank/DDBJ whole genome shotgun (WGS) entry which is preliminary data.</text>
</comment>
<accession>A0ABR4QEI9</accession>
<dbReference type="CDD" id="cd22674">
    <property type="entry name" value="FHA_PPP1R8"/>
    <property type="match status" value="1"/>
</dbReference>
<dbReference type="InterPro" id="IPR000253">
    <property type="entry name" value="FHA_dom"/>
</dbReference>
<dbReference type="PANTHER" id="PTHR23308">
    <property type="entry name" value="NUCLEAR INHIBITOR OF PROTEIN PHOSPHATASE-1"/>
    <property type="match status" value="1"/>
</dbReference>